<evidence type="ECO:0000256" key="1">
    <source>
        <dbReference type="SAM" id="Phobius"/>
    </source>
</evidence>
<comment type="caution">
    <text evidence="2">The sequence shown here is derived from an EMBL/GenBank/DDBJ whole genome shotgun (WGS) entry which is preliminary data.</text>
</comment>
<dbReference type="RefSeq" id="XP_031010014.1">
    <property type="nucleotide sequence ID" value="XM_031165927.1"/>
</dbReference>
<dbReference type="AlphaFoldDB" id="A0A366QGC1"/>
<dbReference type="GeneID" id="42001223"/>
<reference evidence="2 3" key="1">
    <citation type="submission" date="2018-06" db="EMBL/GenBank/DDBJ databases">
        <title>Fusarium incarnatum-equiseti species complex species 28.</title>
        <authorList>
            <person name="Gardiner D.M."/>
        </authorList>
    </citation>
    <scope>NUCLEOTIDE SEQUENCE [LARGE SCALE GENOMIC DNA]</scope>
    <source>
        <strain evidence="2 3">FIESC_28</strain>
    </source>
</reference>
<name>A0A366QGC1_9HYPO</name>
<evidence type="ECO:0000313" key="2">
    <source>
        <dbReference type="EMBL" id="RBR02900.1"/>
    </source>
</evidence>
<organism evidence="2 3">
    <name type="scientific">Fusarium coffeatum</name>
    <dbReference type="NCBI Taxonomy" id="231269"/>
    <lineage>
        <taxon>Eukaryota</taxon>
        <taxon>Fungi</taxon>
        <taxon>Dikarya</taxon>
        <taxon>Ascomycota</taxon>
        <taxon>Pezizomycotina</taxon>
        <taxon>Sordariomycetes</taxon>
        <taxon>Hypocreomycetidae</taxon>
        <taxon>Hypocreales</taxon>
        <taxon>Nectriaceae</taxon>
        <taxon>Fusarium</taxon>
        <taxon>Fusarium incarnatum-equiseti species complex</taxon>
    </lineage>
</organism>
<keyword evidence="3" id="KW-1185">Reference proteome</keyword>
<keyword evidence="1" id="KW-1133">Transmembrane helix</keyword>
<accession>A0A366QGC1</accession>
<dbReference type="EMBL" id="QKXC01000543">
    <property type="protein sequence ID" value="RBR02900.1"/>
    <property type="molecule type" value="Genomic_DNA"/>
</dbReference>
<dbReference type="Proteomes" id="UP000253153">
    <property type="component" value="Unassembled WGS sequence"/>
</dbReference>
<sequence length="92" mass="9977">MKLTANVHITANTDIHHLYPIFAFVVGDTIVPIAAMIFRAKSRSATTEAPTPGLMSTRNGITVDVTSMKPTPNKNAPMRGVIQDAFRSINQP</sequence>
<evidence type="ECO:0000313" key="3">
    <source>
        <dbReference type="Proteomes" id="UP000253153"/>
    </source>
</evidence>
<gene>
    <name evidence="2" type="ORF">FIESC28_11826</name>
</gene>
<proteinExistence type="predicted"/>
<keyword evidence="1" id="KW-0472">Membrane</keyword>
<feature type="transmembrane region" description="Helical" evidence="1">
    <location>
        <begin position="18"/>
        <end position="38"/>
    </location>
</feature>
<protein>
    <submittedName>
        <fullName evidence="2">Uncharacterized protein</fullName>
    </submittedName>
</protein>
<keyword evidence="1" id="KW-0812">Transmembrane</keyword>